<reference evidence="2" key="1">
    <citation type="submission" date="2016-06" db="EMBL/GenBank/DDBJ databases">
        <title>Parallel loss of symbiosis genes in relatives of nitrogen-fixing non-legume Parasponia.</title>
        <authorList>
            <person name="Van Velzen R."/>
            <person name="Holmer R."/>
            <person name="Bu F."/>
            <person name="Rutten L."/>
            <person name="Van Zeijl A."/>
            <person name="Liu W."/>
            <person name="Santuari L."/>
            <person name="Cao Q."/>
            <person name="Sharma T."/>
            <person name="Shen D."/>
            <person name="Roswanjaya Y."/>
            <person name="Wardhani T."/>
            <person name="Kalhor M.S."/>
            <person name="Jansen J."/>
            <person name="Van den Hoogen J."/>
            <person name="Gungor B."/>
            <person name="Hartog M."/>
            <person name="Hontelez J."/>
            <person name="Verver J."/>
            <person name="Yang W.-C."/>
            <person name="Schijlen E."/>
            <person name="Repin R."/>
            <person name="Schilthuizen M."/>
            <person name="Schranz E."/>
            <person name="Heidstra R."/>
            <person name="Miyata K."/>
            <person name="Fedorova E."/>
            <person name="Kohlen W."/>
            <person name="Bisseling T."/>
            <person name="Smit S."/>
            <person name="Geurts R."/>
        </authorList>
    </citation>
    <scope>NUCLEOTIDE SEQUENCE [LARGE SCALE GENOMIC DNA]</scope>
    <source>
        <strain evidence="2">cv. WU1-14</strain>
    </source>
</reference>
<organism evidence="1 2">
    <name type="scientific">Parasponia andersonii</name>
    <name type="common">Sponia andersonii</name>
    <dbReference type="NCBI Taxonomy" id="3476"/>
    <lineage>
        <taxon>Eukaryota</taxon>
        <taxon>Viridiplantae</taxon>
        <taxon>Streptophyta</taxon>
        <taxon>Embryophyta</taxon>
        <taxon>Tracheophyta</taxon>
        <taxon>Spermatophyta</taxon>
        <taxon>Magnoliopsida</taxon>
        <taxon>eudicotyledons</taxon>
        <taxon>Gunneridae</taxon>
        <taxon>Pentapetalae</taxon>
        <taxon>rosids</taxon>
        <taxon>fabids</taxon>
        <taxon>Rosales</taxon>
        <taxon>Cannabaceae</taxon>
        <taxon>Parasponia</taxon>
    </lineage>
</organism>
<dbReference type="Proteomes" id="UP000237105">
    <property type="component" value="Unassembled WGS sequence"/>
</dbReference>
<dbReference type="OrthoDB" id="1166206at2759"/>
<evidence type="ECO:0000313" key="1">
    <source>
        <dbReference type="EMBL" id="PON77028.1"/>
    </source>
</evidence>
<protein>
    <submittedName>
        <fullName evidence="1">Uncharacterized protein</fullName>
    </submittedName>
</protein>
<proteinExistence type="predicted"/>
<accession>A0A2P5DUR4</accession>
<sequence length="151" mass="17162">MGERRTNEVGSSTLTFDLSGIPHFTINQGSTQPKVSGNNANAAITTPSDTGNTYSKNFITKKKLQEMVKREAKKAHKSCSSYKIPTPYPAWITSKLYPKNYTRPSFKKFNDKSDNAREDVLNFLDDLRAYTCDYKLCLREFSKHLTDKAYS</sequence>
<name>A0A2P5DUR4_PARAD</name>
<dbReference type="EMBL" id="JXTB01000015">
    <property type="protein sequence ID" value="PON77028.1"/>
    <property type="molecule type" value="Genomic_DNA"/>
</dbReference>
<gene>
    <name evidence="1" type="ORF">PanWU01x14_030370</name>
</gene>
<keyword evidence="2" id="KW-1185">Reference proteome</keyword>
<evidence type="ECO:0000313" key="2">
    <source>
        <dbReference type="Proteomes" id="UP000237105"/>
    </source>
</evidence>
<dbReference type="AlphaFoldDB" id="A0A2P5DUR4"/>
<comment type="caution">
    <text evidence="1">The sequence shown here is derived from an EMBL/GenBank/DDBJ whole genome shotgun (WGS) entry which is preliminary data.</text>
</comment>